<gene>
    <name evidence="2" type="ORF">BST37_06540</name>
    <name evidence="1" type="ORF">MNVI_17980</name>
</gene>
<evidence type="ECO:0000313" key="3">
    <source>
        <dbReference type="Proteomes" id="UP000192374"/>
    </source>
</evidence>
<evidence type="ECO:0000313" key="1">
    <source>
        <dbReference type="EMBL" id="BBY06480.1"/>
    </source>
</evidence>
<protein>
    <submittedName>
        <fullName evidence="1">Uncharacterized protein</fullName>
    </submittedName>
</protein>
<organism evidence="1 4">
    <name type="scientific">Mycobacterium noviomagense</name>
    <dbReference type="NCBI Taxonomy" id="459858"/>
    <lineage>
        <taxon>Bacteria</taxon>
        <taxon>Bacillati</taxon>
        <taxon>Actinomycetota</taxon>
        <taxon>Actinomycetes</taxon>
        <taxon>Mycobacteriales</taxon>
        <taxon>Mycobacteriaceae</taxon>
        <taxon>Mycobacterium</taxon>
    </lineage>
</organism>
<accession>A0A7I7PD16</accession>
<dbReference type="RefSeq" id="WP_083086865.1">
    <property type="nucleotide sequence ID" value="NZ_AP022583.1"/>
</dbReference>
<reference evidence="1" key="3">
    <citation type="submission" date="2020-02" db="EMBL/GenBank/DDBJ databases">
        <authorList>
            <person name="Matsumoto Y."/>
            <person name="Motooka D."/>
            <person name="Nakamura S."/>
        </authorList>
    </citation>
    <scope>NUCLEOTIDE SEQUENCE</scope>
    <source>
        <strain evidence="1">JCM 16367</strain>
    </source>
</reference>
<dbReference type="AlphaFoldDB" id="A0A7I7PD16"/>
<proteinExistence type="predicted"/>
<dbReference type="EMBL" id="AP022583">
    <property type="protein sequence ID" value="BBY06480.1"/>
    <property type="molecule type" value="Genomic_DNA"/>
</dbReference>
<dbReference type="EMBL" id="MVIC01000007">
    <property type="protein sequence ID" value="ORB16552.1"/>
    <property type="molecule type" value="Genomic_DNA"/>
</dbReference>
<name>A0A7I7PD16_9MYCO</name>
<keyword evidence="3" id="KW-1185">Reference proteome</keyword>
<sequence>MATATASRLRPARINFFDHPEELLRDESVDEPTVSAPFILLNTRFKADLAVEAALFRTESEFAGREIG</sequence>
<dbReference type="Proteomes" id="UP000466894">
    <property type="component" value="Chromosome"/>
</dbReference>
<dbReference type="Proteomes" id="UP000192374">
    <property type="component" value="Unassembled WGS sequence"/>
</dbReference>
<dbReference type="KEGG" id="mnv:MNVI_17980"/>
<reference evidence="2 3" key="1">
    <citation type="submission" date="2017-02" db="EMBL/GenBank/DDBJ databases">
        <title>The new phylogeny of genus Mycobacterium.</title>
        <authorList>
            <person name="Tortoli E."/>
            <person name="Trovato A."/>
            <person name="Cirillo D.M."/>
        </authorList>
    </citation>
    <scope>NUCLEOTIDE SEQUENCE [LARGE SCALE GENOMIC DNA]</scope>
    <source>
        <strain evidence="2 3">DSM 45145</strain>
    </source>
</reference>
<reference evidence="1 4" key="2">
    <citation type="journal article" date="2019" name="Emerg. Microbes Infect.">
        <title>Comprehensive subspecies identification of 175 nontuberculous mycobacteria species based on 7547 genomic profiles.</title>
        <authorList>
            <person name="Matsumoto Y."/>
            <person name="Kinjo T."/>
            <person name="Motooka D."/>
            <person name="Nabeya D."/>
            <person name="Jung N."/>
            <person name="Uechi K."/>
            <person name="Horii T."/>
            <person name="Iida T."/>
            <person name="Fujita J."/>
            <person name="Nakamura S."/>
        </authorList>
    </citation>
    <scope>NUCLEOTIDE SEQUENCE [LARGE SCALE GENOMIC DNA]</scope>
    <source>
        <strain evidence="1 4">JCM 16367</strain>
    </source>
</reference>
<evidence type="ECO:0000313" key="2">
    <source>
        <dbReference type="EMBL" id="ORB16552.1"/>
    </source>
</evidence>
<evidence type="ECO:0000313" key="4">
    <source>
        <dbReference type="Proteomes" id="UP000466894"/>
    </source>
</evidence>